<protein>
    <submittedName>
        <fullName evidence="1">Uncharacterized protein</fullName>
    </submittedName>
</protein>
<dbReference type="EMBL" id="DF973822">
    <property type="protein sequence ID" value="GAU40703.1"/>
    <property type="molecule type" value="Genomic_DNA"/>
</dbReference>
<evidence type="ECO:0000313" key="2">
    <source>
        <dbReference type="Proteomes" id="UP000242715"/>
    </source>
</evidence>
<accession>A0A2Z6NF99</accession>
<gene>
    <name evidence="1" type="ORF">TSUD_263530</name>
</gene>
<sequence length="54" mass="6086">MWNEVGLGSVINSRIQQAANVMMQQHTGTVAAPNSLQWQYPREEEDIRTAVESL</sequence>
<organism evidence="1 2">
    <name type="scientific">Trifolium subterraneum</name>
    <name type="common">Subterranean clover</name>
    <dbReference type="NCBI Taxonomy" id="3900"/>
    <lineage>
        <taxon>Eukaryota</taxon>
        <taxon>Viridiplantae</taxon>
        <taxon>Streptophyta</taxon>
        <taxon>Embryophyta</taxon>
        <taxon>Tracheophyta</taxon>
        <taxon>Spermatophyta</taxon>
        <taxon>Magnoliopsida</taxon>
        <taxon>eudicotyledons</taxon>
        <taxon>Gunneridae</taxon>
        <taxon>Pentapetalae</taxon>
        <taxon>rosids</taxon>
        <taxon>fabids</taxon>
        <taxon>Fabales</taxon>
        <taxon>Fabaceae</taxon>
        <taxon>Papilionoideae</taxon>
        <taxon>50 kb inversion clade</taxon>
        <taxon>NPAAA clade</taxon>
        <taxon>Hologalegina</taxon>
        <taxon>IRL clade</taxon>
        <taxon>Trifolieae</taxon>
        <taxon>Trifolium</taxon>
    </lineage>
</organism>
<dbReference type="Proteomes" id="UP000242715">
    <property type="component" value="Unassembled WGS sequence"/>
</dbReference>
<reference evidence="2" key="1">
    <citation type="journal article" date="2017" name="Front. Plant Sci.">
        <title>Climate Clever Clovers: New Paradigm to Reduce the Environmental Footprint of Ruminants by Breeding Low Methanogenic Forages Utilizing Haplotype Variation.</title>
        <authorList>
            <person name="Kaur P."/>
            <person name="Appels R."/>
            <person name="Bayer P.E."/>
            <person name="Keeble-Gagnere G."/>
            <person name="Wang J."/>
            <person name="Hirakawa H."/>
            <person name="Shirasawa K."/>
            <person name="Vercoe P."/>
            <person name="Stefanova K."/>
            <person name="Durmic Z."/>
            <person name="Nichols P."/>
            <person name="Revell C."/>
            <person name="Isobe S.N."/>
            <person name="Edwards D."/>
            <person name="Erskine W."/>
        </authorList>
    </citation>
    <scope>NUCLEOTIDE SEQUENCE [LARGE SCALE GENOMIC DNA]</scope>
    <source>
        <strain evidence="2">cv. Daliak</strain>
    </source>
</reference>
<keyword evidence="2" id="KW-1185">Reference proteome</keyword>
<evidence type="ECO:0000313" key="1">
    <source>
        <dbReference type="EMBL" id="GAU40703.1"/>
    </source>
</evidence>
<name>A0A2Z6NF99_TRISU</name>
<dbReference type="AlphaFoldDB" id="A0A2Z6NF99"/>
<proteinExistence type="predicted"/>